<comment type="caution">
    <text evidence="2">The sequence shown here is derived from an EMBL/GenBank/DDBJ whole genome shotgun (WGS) entry which is preliminary data.</text>
</comment>
<dbReference type="AlphaFoldDB" id="A0A8H7USI5"/>
<name>A0A8H7USI5_9FUNG</name>
<organism evidence="2 3">
    <name type="scientific">Umbelopsis vinacea</name>
    <dbReference type="NCBI Taxonomy" id="44442"/>
    <lineage>
        <taxon>Eukaryota</taxon>
        <taxon>Fungi</taxon>
        <taxon>Fungi incertae sedis</taxon>
        <taxon>Mucoromycota</taxon>
        <taxon>Mucoromycotina</taxon>
        <taxon>Umbelopsidomycetes</taxon>
        <taxon>Umbelopsidales</taxon>
        <taxon>Umbelopsidaceae</taxon>
        <taxon>Umbelopsis</taxon>
    </lineage>
</organism>
<evidence type="ECO:0000313" key="3">
    <source>
        <dbReference type="Proteomes" id="UP000612746"/>
    </source>
</evidence>
<proteinExistence type="predicted"/>
<dbReference type="EMBL" id="JAEPRA010000001">
    <property type="protein sequence ID" value="KAG2189294.1"/>
    <property type="molecule type" value="Genomic_DNA"/>
</dbReference>
<keyword evidence="3" id="KW-1185">Reference proteome</keyword>
<dbReference type="OrthoDB" id="2379754at2759"/>
<feature type="compositionally biased region" description="Low complexity" evidence="1">
    <location>
        <begin position="15"/>
        <end position="26"/>
    </location>
</feature>
<protein>
    <recommendedName>
        <fullName evidence="4">Transcription factor domain-containing protein</fullName>
    </recommendedName>
</protein>
<feature type="compositionally biased region" description="Basic residues" evidence="1">
    <location>
        <begin position="74"/>
        <end position="83"/>
    </location>
</feature>
<evidence type="ECO:0000256" key="1">
    <source>
        <dbReference type="SAM" id="MobiDB-lite"/>
    </source>
</evidence>
<evidence type="ECO:0000313" key="2">
    <source>
        <dbReference type="EMBL" id="KAG2189294.1"/>
    </source>
</evidence>
<feature type="region of interest" description="Disordered" evidence="1">
    <location>
        <begin position="1"/>
        <end position="26"/>
    </location>
</feature>
<feature type="compositionally biased region" description="Low complexity" evidence="1">
    <location>
        <begin position="48"/>
        <end position="73"/>
    </location>
</feature>
<feature type="region of interest" description="Disordered" evidence="1">
    <location>
        <begin position="39"/>
        <end position="91"/>
    </location>
</feature>
<gene>
    <name evidence="2" type="ORF">INT44_004436</name>
</gene>
<dbReference type="CDD" id="cd12148">
    <property type="entry name" value="fungal_TF_MHR"/>
    <property type="match status" value="1"/>
</dbReference>
<sequence length="804" mass="92828">MIEQLQSSPPPLHKPSPSSFSSFQTVQFPSRSSTSFFKISLDPKCQRNNNSPSPKLSSPTTTTADSKTDSSASNKRHLRKPRHPHDQPDENYMFRIFTPGEYDAMQTADNKWRVTTSSDISGSWDGIPFAAEEYRSGKQPKFMGRPPKSKLPRQSTKILDFRPQANKKELAIPPPEQTQKLRFAPPCGIESPLIKSENAVIPRSGPFTVTSLIDPVTHAYIRNPGGAALWSCTTTAATERRLMINVTRISDIKATMTSLLCFLQDGWEGLKIFQVNCEPSLVTRHSLLDAAWDGDEKISRPSRFSQRPIIFINKDILQKYTIRAYKEDAYDSGLNGPSEQVSWMPEWYSISLTVLPFVYPLMSSSTMENDVALRLLVDAVVRQYMICGNGYHPLLYRPTVLEKLEKLENPLEDALICAIVAGWVRHTLMIHMPNRGFQTVDNIQPLEMHFRQKAWELFSEIFDETSYEALWILSIFMLGCTSERHSMYHYLGVRFINEMNLFETVHDPKLHEQTTDPDDKFVLEMNRRAWWDWYHNNDCCKLMPWVDFNDFDSLMMPTRVPDEKIEDWANIEFHFQSKMALRNIERKLADTIEANPEEEALSQEEFSFFETKLSEWHHSQPDFLRIPESENVLPSMWAVEINIRHNLTKMSLNRLFIQHHEEQLVVPETNEMNPHTALANCTQACVLITDLMYILHIKHYCRPHIRTWQQVCSTLIDMIAMFAEKSNQCDAQCLADARGALAKSLWLLQQSDAFNRRVPGYVEYGELVQQAMDRLNVDRLLWKDEAAWAYDVGSVYNYIDHTCL</sequence>
<reference evidence="2" key="1">
    <citation type="submission" date="2020-12" db="EMBL/GenBank/DDBJ databases">
        <title>Metabolic potential, ecology and presence of endohyphal bacteria is reflected in genomic diversity of Mucoromycotina.</title>
        <authorList>
            <person name="Muszewska A."/>
            <person name="Okrasinska A."/>
            <person name="Steczkiewicz K."/>
            <person name="Drgas O."/>
            <person name="Orlowska M."/>
            <person name="Perlinska-Lenart U."/>
            <person name="Aleksandrzak-Piekarczyk T."/>
            <person name="Szatraj K."/>
            <person name="Zielenkiewicz U."/>
            <person name="Pilsyk S."/>
            <person name="Malc E."/>
            <person name="Mieczkowski P."/>
            <person name="Kruszewska J.S."/>
            <person name="Biernat P."/>
            <person name="Pawlowska J."/>
        </authorList>
    </citation>
    <scope>NUCLEOTIDE SEQUENCE</scope>
    <source>
        <strain evidence="2">WA0000051536</strain>
    </source>
</reference>
<evidence type="ECO:0008006" key="4">
    <source>
        <dbReference type="Google" id="ProtNLM"/>
    </source>
</evidence>
<dbReference type="Proteomes" id="UP000612746">
    <property type="component" value="Unassembled WGS sequence"/>
</dbReference>
<accession>A0A8H7USI5</accession>